<dbReference type="Pfam" id="PF17289">
    <property type="entry name" value="Terminase_6C"/>
    <property type="match status" value="1"/>
</dbReference>
<feature type="region of interest" description="Disordered" evidence="2">
    <location>
        <begin position="100"/>
        <end position="122"/>
    </location>
</feature>
<accession>A0A1F6G4P5</accession>
<comment type="caution">
    <text evidence="4">The sequence shown here is derived from an EMBL/GenBank/DDBJ whole genome shotgun (WGS) entry which is preliminary data.</text>
</comment>
<keyword evidence="1" id="KW-1188">Viral release from host cell</keyword>
<dbReference type="EMBL" id="MFNE01000053">
    <property type="protein sequence ID" value="OGG93074.1"/>
    <property type="molecule type" value="Genomic_DNA"/>
</dbReference>
<sequence length="606" mass="67872">MAHPKAIKNAAKRQYELGRTLQEVAAYLLAQRGVEISTRTLRGWKKEERWLCKVDSLTIAELRVDELSRAASTGKVKDLNIYRELQEAVKIRDQLRQKKEKDELQKLRAKEGPKNKPQKLGRNNFSQVNLAKVEKPFFYLHQLNFLADPAEFRFYLKSRQVGLTFAIAWEALVRLIETGNNQIFISASRRQVGIIRQAIRIFSQKYLGVELRGTDEITVQLKDKGEASFVFLSTNAETAQGYHGDLYFDEFCWIPRLEDILETARPMAIQGNYRITYVSTPSVTSHASFQIWEGTDDKGKAITDAIHRVKITLDDAIKGGFDLISWDKIDRLGYSERQKDFLFRCGWLSDSGSLFKFDDLQACYFTKGTETKKGEWINEPAPLPDHNPAEGFPVDLGFDPNGGGEKGDRASLAALEDRGDRLRVIEAKSFGNQSINWQVAQIKKAVKRFKARSLTIDATGIGAQIINLLAGFSAELDWRFEVHPLVYSLESKWDLVFHVERLVAQKRLEWDGQHKEILQAFLAIKTGNTSTGRATIRADRKKGVGHADLFWALAHAASRSPVEGSKLSSRPKGVGFGITTGANGSAPLKTGTGGLVPGINLGLTSG</sequence>
<dbReference type="InterPro" id="IPR035421">
    <property type="entry name" value="Terminase_6C"/>
</dbReference>
<evidence type="ECO:0000313" key="5">
    <source>
        <dbReference type="Proteomes" id="UP000178449"/>
    </source>
</evidence>
<gene>
    <name evidence="4" type="ORF">A2527_14190</name>
</gene>
<feature type="compositionally biased region" description="Basic and acidic residues" evidence="2">
    <location>
        <begin position="100"/>
        <end position="114"/>
    </location>
</feature>
<protein>
    <recommendedName>
        <fullName evidence="3">Terminase large subunit gp17-like C-terminal domain-containing protein</fullName>
    </recommendedName>
</protein>
<dbReference type="AlphaFoldDB" id="A0A1F6G4P5"/>
<dbReference type="Gene3D" id="3.30.420.240">
    <property type="match status" value="1"/>
</dbReference>
<name>A0A1F6G4P5_9PROT</name>
<dbReference type="InterPro" id="IPR027417">
    <property type="entry name" value="P-loop_NTPase"/>
</dbReference>
<feature type="domain" description="Terminase large subunit gp17-like C-terminal" evidence="3">
    <location>
        <begin position="397"/>
        <end position="557"/>
    </location>
</feature>
<dbReference type="Gene3D" id="3.40.50.300">
    <property type="entry name" value="P-loop containing nucleotide triphosphate hydrolases"/>
    <property type="match status" value="1"/>
</dbReference>
<dbReference type="Pfam" id="PF03237">
    <property type="entry name" value="Terminase_6N"/>
    <property type="match status" value="1"/>
</dbReference>
<proteinExistence type="predicted"/>
<evidence type="ECO:0000259" key="3">
    <source>
        <dbReference type="Pfam" id="PF17289"/>
    </source>
</evidence>
<evidence type="ECO:0000313" key="4">
    <source>
        <dbReference type="EMBL" id="OGG93074.1"/>
    </source>
</evidence>
<reference evidence="4 5" key="1">
    <citation type="journal article" date="2016" name="Nat. Commun.">
        <title>Thousands of microbial genomes shed light on interconnected biogeochemical processes in an aquifer system.</title>
        <authorList>
            <person name="Anantharaman K."/>
            <person name="Brown C.T."/>
            <person name="Hug L.A."/>
            <person name="Sharon I."/>
            <person name="Castelle C.J."/>
            <person name="Probst A.J."/>
            <person name="Thomas B.C."/>
            <person name="Singh A."/>
            <person name="Wilkins M.J."/>
            <person name="Karaoz U."/>
            <person name="Brodie E.L."/>
            <person name="Williams K.H."/>
            <person name="Hubbard S.S."/>
            <person name="Banfield J.F."/>
        </authorList>
    </citation>
    <scope>NUCLEOTIDE SEQUENCE [LARGE SCALE GENOMIC DNA]</scope>
</reference>
<dbReference type="STRING" id="1817772.A2527_14190"/>
<organism evidence="4 5">
    <name type="scientific">Candidatus Lambdaproteobacteria bacterium RIFOXYD2_FULL_50_16</name>
    <dbReference type="NCBI Taxonomy" id="1817772"/>
    <lineage>
        <taxon>Bacteria</taxon>
        <taxon>Pseudomonadati</taxon>
        <taxon>Pseudomonadota</taxon>
        <taxon>Candidatus Lambdaproteobacteria</taxon>
    </lineage>
</organism>
<evidence type="ECO:0000256" key="1">
    <source>
        <dbReference type="ARBA" id="ARBA00022612"/>
    </source>
</evidence>
<evidence type="ECO:0000256" key="2">
    <source>
        <dbReference type="SAM" id="MobiDB-lite"/>
    </source>
</evidence>
<dbReference type="Proteomes" id="UP000178449">
    <property type="component" value="Unassembled WGS sequence"/>
</dbReference>